<organism evidence="3">
    <name type="scientific">Leptosphaeria maculans (strain JN3 / isolate v23.1.3 / race Av1-4-5-6-7-8)</name>
    <name type="common">Blackleg fungus</name>
    <name type="synonym">Phoma lingam</name>
    <dbReference type="NCBI Taxonomy" id="985895"/>
    <lineage>
        <taxon>Eukaryota</taxon>
        <taxon>Fungi</taxon>
        <taxon>Dikarya</taxon>
        <taxon>Ascomycota</taxon>
        <taxon>Pezizomycotina</taxon>
        <taxon>Dothideomycetes</taxon>
        <taxon>Pleosporomycetidae</taxon>
        <taxon>Pleosporales</taxon>
        <taxon>Pleosporineae</taxon>
        <taxon>Leptosphaeriaceae</taxon>
        <taxon>Plenodomus</taxon>
        <taxon>Plenodomus lingam/Leptosphaeria maculans species complex</taxon>
    </lineage>
</organism>
<sequence>MGFEAAGCRGTQCGRLLTGRHGSLAPCFADDDDNDDGDDDDVGVKRGCGDTRLSRLPPSASAYRDSWGTEENKRSYGREAVEGMGAHVSFMDPDAAAGLDNIVFPWAMLSTCFVFSCKGLNST</sequence>
<protein>
    <submittedName>
        <fullName evidence="2">Predicted protein</fullName>
    </submittedName>
</protein>
<feature type="compositionally biased region" description="Acidic residues" evidence="1">
    <location>
        <begin position="29"/>
        <end position="41"/>
    </location>
</feature>
<dbReference type="AlphaFoldDB" id="E4ZTU6"/>
<evidence type="ECO:0000313" key="3">
    <source>
        <dbReference type="Proteomes" id="UP000002668"/>
    </source>
</evidence>
<keyword evidence="3" id="KW-1185">Reference proteome</keyword>
<dbReference type="VEuPathDB" id="FungiDB:LEMA_P116590.1"/>
<evidence type="ECO:0000256" key="1">
    <source>
        <dbReference type="SAM" id="MobiDB-lite"/>
    </source>
</evidence>
<proteinExistence type="predicted"/>
<gene>
    <name evidence="2" type="ORF">LEMA_P116590.1</name>
</gene>
<reference evidence="3" key="1">
    <citation type="journal article" date="2011" name="Nat. Commun.">
        <title>Effector diversification within compartments of the Leptosphaeria maculans genome affected by Repeat-Induced Point mutations.</title>
        <authorList>
            <person name="Rouxel T."/>
            <person name="Grandaubert J."/>
            <person name="Hane J.K."/>
            <person name="Hoede C."/>
            <person name="van de Wouw A.P."/>
            <person name="Couloux A."/>
            <person name="Dominguez V."/>
            <person name="Anthouard V."/>
            <person name="Bally P."/>
            <person name="Bourras S."/>
            <person name="Cozijnsen A.J."/>
            <person name="Ciuffetti L.M."/>
            <person name="Degrave A."/>
            <person name="Dilmaghani A."/>
            <person name="Duret L."/>
            <person name="Fudal I."/>
            <person name="Goodwin S.B."/>
            <person name="Gout L."/>
            <person name="Glaser N."/>
            <person name="Linglin J."/>
            <person name="Kema G.H.J."/>
            <person name="Lapalu N."/>
            <person name="Lawrence C.B."/>
            <person name="May K."/>
            <person name="Meyer M."/>
            <person name="Ollivier B."/>
            <person name="Poulain J."/>
            <person name="Schoch C.L."/>
            <person name="Simon A."/>
            <person name="Spatafora J.W."/>
            <person name="Stachowiak A."/>
            <person name="Turgeon B.G."/>
            <person name="Tyler B.M."/>
            <person name="Vincent D."/>
            <person name="Weissenbach J."/>
            <person name="Amselem J."/>
            <person name="Quesneville H."/>
            <person name="Oliver R.P."/>
            <person name="Wincker P."/>
            <person name="Balesdent M.-H."/>
            <person name="Howlett B.J."/>
        </authorList>
    </citation>
    <scope>NUCLEOTIDE SEQUENCE [LARGE SCALE GENOMIC DNA]</scope>
    <source>
        <strain evidence="3">JN3 / isolate v23.1.3 / race Av1-4-5-6-7-8</strain>
    </source>
</reference>
<dbReference type="RefSeq" id="XP_003838135.1">
    <property type="nucleotide sequence ID" value="XM_003838087.1"/>
</dbReference>
<feature type="region of interest" description="Disordered" evidence="1">
    <location>
        <begin position="28"/>
        <end position="74"/>
    </location>
</feature>
<dbReference type="EMBL" id="FP929125">
    <property type="protein sequence ID" value="CBX94656.1"/>
    <property type="molecule type" value="Genomic_DNA"/>
</dbReference>
<dbReference type="GeneID" id="13291403"/>
<dbReference type="HOGENOM" id="CLU_2015694_0_0_1"/>
<feature type="compositionally biased region" description="Basic and acidic residues" evidence="1">
    <location>
        <begin position="42"/>
        <end position="53"/>
    </location>
</feature>
<dbReference type="InParanoid" id="E4ZTU6"/>
<accession>E4ZTU6</accession>
<dbReference type="Proteomes" id="UP000002668">
    <property type="component" value="Genome"/>
</dbReference>
<name>E4ZTU6_LEPMJ</name>
<evidence type="ECO:0000313" key="2">
    <source>
        <dbReference type="EMBL" id="CBX94656.1"/>
    </source>
</evidence>